<dbReference type="PANTHER" id="PTHR31543">
    <property type="entry name" value="DYNEIN REGULATORY COMPLEX SUBUNIT 4"/>
    <property type="match status" value="1"/>
</dbReference>
<keyword evidence="7" id="KW-0282">Flagellum</keyword>
<dbReference type="GO" id="GO:0005874">
    <property type="term" value="C:microtubule"/>
    <property type="evidence" value="ECO:0007669"/>
    <property type="project" value="UniProtKB-KW"/>
</dbReference>
<feature type="compositionally biased region" description="Basic residues" evidence="14">
    <location>
        <begin position="1"/>
        <end position="15"/>
    </location>
</feature>
<dbReference type="FunCoup" id="A0A3P8UM59">
    <property type="interactions" value="342"/>
</dbReference>
<dbReference type="GO" id="GO:0031514">
    <property type="term" value="C:motile cilium"/>
    <property type="evidence" value="ECO:0007669"/>
    <property type="project" value="UniProtKB-SubCell"/>
</dbReference>
<evidence type="ECO:0000256" key="3">
    <source>
        <dbReference type="ARBA" id="ARBA00009859"/>
    </source>
</evidence>
<evidence type="ECO:0000256" key="13">
    <source>
        <dbReference type="SAM" id="Coils"/>
    </source>
</evidence>
<keyword evidence="5" id="KW-0963">Cytoplasm</keyword>
<evidence type="ECO:0000256" key="12">
    <source>
        <dbReference type="ARBA" id="ARBA00031568"/>
    </source>
</evidence>
<feature type="region of interest" description="Disordered" evidence="14">
    <location>
        <begin position="1"/>
        <end position="26"/>
    </location>
</feature>
<comment type="subcellular location">
    <subcellularLocation>
        <location evidence="1">Cell projection</location>
        <location evidence="1">Cilium</location>
        <location evidence="1">Flagellum</location>
    </subcellularLocation>
    <subcellularLocation>
        <location evidence="2">Cytoplasm</location>
        <location evidence="2">Cytoskeleton</location>
    </subcellularLocation>
</comment>
<reference evidence="16" key="3">
    <citation type="submission" date="2025-09" db="UniProtKB">
        <authorList>
            <consortium name="Ensembl"/>
        </authorList>
    </citation>
    <scope>IDENTIFICATION</scope>
</reference>
<reference evidence="16 17" key="1">
    <citation type="journal article" date="2014" name="Nat. Genet.">
        <title>Whole-genome sequence of a flatfish provides insights into ZW sex chromosome evolution and adaptation to a benthic lifestyle.</title>
        <authorList>
            <person name="Chen S."/>
            <person name="Zhang G."/>
            <person name="Shao C."/>
            <person name="Huang Q."/>
            <person name="Liu G."/>
            <person name="Zhang P."/>
            <person name="Song W."/>
            <person name="An N."/>
            <person name="Chalopin D."/>
            <person name="Volff J.N."/>
            <person name="Hong Y."/>
            <person name="Li Q."/>
            <person name="Sha Z."/>
            <person name="Zhou H."/>
            <person name="Xie M."/>
            <person name="Yu Q."/>
            <person name="Liu Y."/>
            <person name="Xiang H."/>
            <person name="Wang N."/>
            <person name="Wu K."/>
            <person name="Yang C."/>
            <person name="Zhou Q."/>
            <person name="Liao X."/>
            <person name="Yang L."/>
            <person name="Hu Q."/>
            <person name="Zhang J."/>
            <person name="Meng L."/>
            <person name="Jin L."/>
            <person name="Tian Y."/>
            <person name="Lian J."/>
            <person name="Yang J."/>
            <person name="Miao G."/>
            <person name="Liu S."/>
            <person name="Liang Z."/>
            <person name="Yan F."/>
            <person name="Li Y."/>
            <person name="Sun B."/>
            <person name="Zhang H."/>
            <person name="Zhang J."/>
            <person name="Zhu Y."/>
            <person name="Du M."/>
            <person name="Zhao Y."/>
            <person name="Schartl M."/>
            <person name="Tang Q."/>
            <person name="Wang J."/>
        </authorList>
    </citation>
    <scope>NUCLEOTIDE SEQUENCE</scope>
</reference>
<keyword evidence="17" id="KW-1185">Reference proteome</keyword>
<dbReference type="Proteomes" id="UP000265120">
    <property type="component" value="Chromosome 9"/>
</dbReference>
<keyword evidence="8 13" id="KW-0175">Coiled coil</keyword>
<proteinExistence type="inferred from homology"/>
<keyword evidence="11" id="KW-0966">Cell projection</keyword>
<evidence type="ECO:0000256" key="8">
    <source>
        <dbReference type="ARBA" id="ARBA00023054"/>
    </source>
</evidence>
<name>A0A3P8UM59_CYNSE</name>
<evidence type="ECO:0000256" key="1">
    <source>
        <dbReference type="ARBA" id="ARBA00004230"/>
    </source>
</evidence>
<dbReference type="InterPro" id="IPR039308">
    <property type="entry name" value="GAS8"/>
</dbReference>
<evidence type="ECO:0000256" key="11">
    <source>
        <dbReference type="ARBA" id="ARBA00023273"/>
    </source>
</evidence>
<evidence type="ECO:0000259" key="15">
    <source>
        <dbReference type="Pfam" id="PF13851"/>
    </source>
</evidence>
<keyword evidence="9" id="KW-0969">Cilium</keyword>
<evidence type="ECO:0000256" key="6">
    <source>
        <dbReference type="ARBA" id="ARBA00022701"/>
    </source>
</evidence>
<evidence type="ECO:0000256" key="4">
    <source>
        <dbReference type="ARBA" id="ARBA00021301"/>
    </source>
</evidence>
<evidence type="ECO:0000256" key="14">
    <source>
        <dbReference type="SAM" id="MobiDB-lite"/>
    </source>
</evidence>
<feature type="coiled-coil region" evidence="13">
    <location>
        <begin position="233"/>
        <end position="313"/>
    </location>
</feature>
<dbReference type="OMA" id="MELTNHY"/>
<dbReference type="Pfam" id="PF13851">
    <property type="entry name" value="GAS"/>
    <property type="match status" value="1"/>
</dbReference>
<evidence type="ECO:0000256" key="5">
    <source>
        <dbReference type="ARBA" id="ARBA00022490"/>
    </source>
</evidence>
<dbReference type="Ensembl" id="ENSCSET00000001773.1">
    <property type="protein sequence ID" value="ENSCSEP00000001741.1"/>
    <property type="gene ID" value="ENSCSEG00000001184.1"/>
</dbReference>
<feature type="domain" description="Growth arrest-specific protein 8" evidence="15">
    <location>
        <begin position="236"/>
        <end position="363"/>
    </location>
</feature>
<keyword evidence="10" id="KW-0206">Cytoskeleton</keyword>
<accession>A0A3P8UM59</accession>
<dbReference type="InParanoid" id="A0A3P8UM59"/>
<dbReference type="InterPro" id="IPR025593">
    <property type="entry name" value="GAS8_dom"/>
</dbReference>
<evidence type="ECO:0000256" key="7">
    <source>
        <dbReference type="ARBA" id="ARBA00022846"/>
    </source>
</evidence>
<dbReference type="AlphaFoldDB" id="A0A3P8UM59"/>
<evidence type="ECO:0000313" key="17">
    <source>
        <dbReference type="Proteomes" id="UP000265120"/>
    </source>
</evidence>
<dbReference type="GeneTree" id="ENSGT00390000009477"/>
<evidence type="ECO:0000313" key="16">
    <source>
        <dbReference type="Ensembl" id="ENSCSEP00000001741.1"/>
    </source>
</evidence>
<comment type="similarity">
    <text evidence="3">Belongs to the DRC4 family.</text>
</comment>
<evidence type="ECO:0000256" key="2">
    <source>
        <dbReference type="ARBA" id="ARBA00004245"/>
    </source>
</evidence>
<evidence type="ECO:0000256" key="9">
    <source>
        <dbReference type="ARBA" id="ARBA00023069"/>
    </source>
</evidence>
<reference evidence="16" key="2">
    <citation type="submission" date="2025-08" db="UniProtKB">
        <authorList>
            <consortium name="Ensembl"/>
        </authorList>
    </citation>
    <scope>IDENTIFICATION</scope>
</reference>
<feature type="coiled-coil region" evidence="13">
    <location>
        <begin position="29"/>
        <end position="91"/>
    </location>
</feature>
<keyword evidence="6" id="KW-0493">Microtubule</keyword>
<organism evidence="16 17">
    <name type="scientific">Cynoglossus semilaevis</name>
    <name type="common">Tongue sole</name>
    <dbReference type="NCBI Taxonomy" id="244447"/>
    <lineage>
        <taxon>Eukaryota</taxon>
        <taxon>Metazoa</taxon>
        <taxon>Chordata</taxon>
        <taxon>Craniata</taxon>
        <taxon>Vertebrata</taxon>
        <taxon>Euteleostomi</taxon>
        <taxon>Actinopterygii</taxon>
        <taxon>Neopterygii</taxon>
        <taxon>Teleostei</taxon>
        <taxon>Neoteleostei</taxon>
        <taxon>Acanthomorphata</taxon>
        <taxon>Carangaria</taxon>
        <taxon>Pleuronectiformes</taxon>
        <taxon>Pleuronectoidei</taxon>
        <taxon>Cynoglossidae</taxon>
        <taxon>Cynoglossinae</taxon>
        <taxon>Cynoglossus</taxon>
    </lineage>
</organism>
<sequence>QAPKGRRQATGKGKKSAVVDAVSAEDMSKDQLEEHIIRLREELEREREERSYFQLERDKMQAFWEMSRREVERARDTLRHKDRERGEAEERHRVEINVYKQKLKHVLSEQQDVISEIKNDAAAATTLDQNQKSEAELDLRRLIQAQQANVREKRSQEANNIKELKLSWICLLTEIEQKYHNKMQLMVEAEGKRRRAEVIEVEDRMNGRILELTEKHEQALRGVEEYYSIGEKMGRAQSALSAAQQQNKRLRASLQENEQNLSELNQQLRDHRQAAAARARIAEKELRELTVEHEMLLQAFEKVQQERDELLKKQTDVVLELQQKSGLKELLLESKLKALTQTLEKNQAQLCSALAATAAAAATTTTAAAAGQTTGYRAAHKLEVIGL</sequence>
<protein>
    <recommendedName>
        <fullName evidence="4">Dynein regulatory complex subunit 4</fullName>
    </recommendedName>
    <alternativeName>
        <fullName evidence="12">Growth arrest-specific protein 8</fullName>
    </alternativeName>
</protein>
<dbReference type="GO" id="GO:0005794">
    <property type="term" value="C:Golgi apparatus"/>
    <property type="evidence" value="ECO:0007669"/>
    <property type="project" value="TreeGrafter"/>
</dbReference>
<dbReference type="GO" id="GO:0030317">
    <property type="term" value="P:flagellated sperm motility"/>
    <property type="evidence" value="ECO:0007669"/>
    <property type="project" value="TreeGrafter"/>
</dbReference>
<evidence type="ECO:0000256" key="10">
    <source>
        <dbReference type="ARBA" id="ARBA00023212"/>
    </source>
</evidence>
<dbReference type="PANTHER" id="PTHR31543:SF0">
    <property type="entry name" value="DYNEIN REGULATORY COMPLEX SUBUNIT 4"/>
    <property type="match status" value="1"/>
</dbReference>
<dbReference type="GO" id="GO:0008017">
    <property type="term" value="F:microtubule binding"/>
    <property type="evidence" value="ECO:0007669"/>
    <property type="project" value="InterPro"/>
</dbReference>
<dbReference type="STRING" id="244447.ENSCSEP00000001741"/>
<dbReference type="GO" id="GO:0031267">
    <property type="term" value="F:small GTPase binding"/>
    <property type="evidence" value="ECO:0007669"/>
    <property type="project" value="InterPro"/>
</dbReference>